<reference evidence="2 3" key="1">
    <citation type="submission" date="2015-11" db="EMBL/GenBank/DDBJ databases">
        <title>Draft Genome Sequence of the Strain BR 10423 (Rhizobium sp.) isolated from nodules of Mimosa pudica.</title>
        <authorList>
            <person name="Barauna A.C."/>
            <person name="Zilli J.E."/>
            <person name="Simoes-Araujo J.L."/>
            <person name="Reis V.M."/>
            <person name="James E.K."/>
            <person name="Reis F.B.Jr."/>
            <person name="Rouws L.F."/>
            <person name="Passos S.R."/>
            <person name="Gois S.R."/>
        </authorList>
    </citation>
    <scope>NUCLEOTIDE SEQUENCE [LARGE SCALE GENOMIC DNA]</scope>
    <source>
        <strain evidence="2 3">BR10423</strain>
    </source>
</reference>
<dbReference type="Proteomes" id="UP000068164">
    <property type="component" value="Unassembled WGS sequence"/>
</dbReference>
<comment type="caution">
    <text evidence="2">The sequence shown here is derived from an EMBL/GenBank/DDBJ whole genome shotgun (WGS) entry which is preliminary data.</text>
</comment>
<protein>
    <recommendedName>
        <fullName evidence="1">HTH cro/C1-type domain-containing protein</fullName>
    </recommendedName>
</protein>
<name>A0A125Q9L2_9HYPH</name>
<organism evidence="2 3">
    <name type="scientific">Rhizobium altiplani</name>
    <dbReference type="NCBI Taxonomy" id="1864509"/>
    <lineage>
        <taxon>Bacteria</taxon>
        <taxon>Pseudomonadati</taxon>
        <taxon>Pseudomonadota</taxon>
        <taxon>Alphaproteobacteria</taxon>
        <taxon>Hyphomicrobiales</taxon>
        <taxon>Rhizobiaceae</taxon>
        <taxon>Rhizobium/Agrobacterium group</taxon>
        <taxon>Rhizobium</taxon>
    </lineage>
</organism>
<dbReference type="GO" id="GO:0003677">
    <property type="term" value="F:DNA binding"/>
    <property type="evidence" value="ECO:0007669"/>
    <property type="project" value="InterPro"/>
</dbReference>
<gene>
    <name evidence="2" type="ORF">AS026_30795</name>
</gene>
<dbReference type="Gene3D" id="1.10.260.40">
    <property type="entry name" value="lambda repressor-like DNA-binding domains"/>
    <property type="match status" value="1"/>
</dbReference>
<feature type="domain" description="HTH cro/C1-type" evidence="1">
    <location>
        <begin position="1"/>
        <end position="46"/>
    </location>
</feature>
<dbReference type="AlphaFoldDB" id="A0A125Q9L2"/>
<dbReference type="CDD" id="cd00093">
    <property type="entry name" value="HTH_XRE"/>
    <property type="match status" value="1"/>
</dbReference>
<dbReference type="InterPro" id="IPR001387">
    <property type="entry name" value="Cro/C1-type_HTH"/>
</dbReference>
<dbReference type="Pfam" id="PF01381">
    <property type="entry name" value="HTH_3"/>
    <property type="match status" value="1"/>
</dbReference>
<sequence length="99" mass="10428">MTQADVAEVLGTDKATLTKCLSGFRNITLKTLSDIAWALGGEVEINVKMSNLKKGAEIVDFAAFSGMKGNTFISSTTTEAPAAKQEAAAVQTAVLKYAR</sequence>
<accession>A0A125Q9L2</accession>
<keyword evidence="3" id="KW-1185">Reference proteome</keyword>
<dbReference type="InterPro" id="IPR010982">
    <property type="entry name" value="Lambda_DNA-bd_dom_sf"/>
</dbReference>
<evidence type="ECO:0000313" key="3">
    <source>
        <dbReference type="Proteomes" id="UP000068164"/>
    </source>
</evidence>
<evidence type="ECO:0000313" key="2">
    <source>
        <dbReference type="EMBL" id="KWV57695.1"/>
    </source>
</evidence>
<dbReference type="SUPFAM" id="SSF47413">
    <property type="entry name" value="lambda repressor-like DNA-binding domains"/>
    <property type="match status" value="1"/>
</dbReference>
<proteinExistence type="predicted"/>
<dbReference type="PROSITE" id="PS50943">
    <property type="entry name" value="HTH_CROC1"/>
    <property type="match status" value="1"/>
</dbReference>
<evidence type="ECO:0000259" key="1">
    <source>
        <dbReference type="PROSITE" id="PS50943"/>
    </source>
</evidence>
<dbReference type="EMBL" id="LNCD01000026">
    <property type="protein sequence ID" value="KWV57695.1"/>
    <property type="molecule type" value="Genomic_DNA"/>
</dbReference>